<protein>
    <submittedName>
        <fullName evidence="1">Uncharacterized protein</fullName>
    </submittedName>
</protein>
<accession>A0ACB9KWL0</accession>
<gene>
    <name evidence="1" type="ORF">L6164_034798</name>
</gene>
<reference evidence="1 2" key="1">
    <citation type="journal article" date="2022" name="DNA Res.">
        <title>Chromosomal-level genome assembly of the orchid tree Bauhinia variegata (Leguminosae; Cercidoideae) supports the allotetraploid origin hypothesis of Bauhinia.</title>
        <authorList>
            <person name="Zhong Y."/>
            <person name="Chen Y."/>
            <person name="Zheng D."/>
            <person name="Pang J."/>
            <person name="Liu Y."/>
            <person name="Luo S."/>
            <person name="Meng S."/>
            <person name="Qian L."/>
            <person name="Wei D."/>
            <person name="Dai S."/>
            <person name="Zhou R."/>
        </authorList>
    </citation>
    <scope>NUCLEOTIDE SEQUENCE [LARGE SCALE GENOMIC DNA]</scope>
    <source>
        <strain evidence="1">BV-YZ2020</strain>
    </source>
</reference>
<evidence type="ECO:0000313" key="1">
    <source>
        <dbReference type="EMBL" id="KAI4301529.1"/>
    </source>
</evidence>
<organism evidence="1 2">
    <name type="scientific">Bauhinia variegata</name>
    <name type="common">Purple orchid tree</name>
    <name type="synonym">Phanera variegata</name>
    <dbReference type="NCBI Taxonomy" id="167791"/>
    <lineage>
        <taxon>Eukaryota</taxon>
        <taxon>Viridiplantae</taxon>
        <taxon>Streptophyta</taxon>
        <taxon>Embryophyta</taxon>
        <taxon>Tracheophyta</taxon>
        <taxon>Spermatophyta</taxon>
        <taxon>Magnoliopsida</taxon>
        <taxon>eudicotyledons</taxon>
        <taxon>Gunneridae</taxon>
        <taxon>Pentapetalae</taxon>
        <taxon>rosids</taxon>
        <taxon>fabids</taxon>
        <taxon>Fabales</taxon>
        <taxon>Fabaceae</taxon>
        <taxon>Cercidoideae</taxon>
        <taxon>Cercideae</taxon>
        <taxon>Bauhiniinae</taxon>
        <taxon>Bauhinia</taxon>
    </lineage>
</organism>
<evidence type="ECO:0000313" key="2">
    <source>
        <dbReference type="Proteomes" id="UP000828941"/>
    </source>
</evidence>
<keyword evidence="2" id="KW-1185">Reference proteome</keyword>
<comment type="caution">
    <text evidence="1">The sequence shown here is derived from an EMBL/GenBank/DDBJ whole genome shotgun (WGS) entry which is preliminary data.</text>
</comment>
<dbReference type="Proteomes" id="UP000828941">
    <property type="component" value="Chromosome 13"/>
</dbReference>
<dbReference type="EMBL" id="CM039438">
    <property type="protein sequence ID" value="KAI4301529.1"/>
    <property type="molecule type" value="Genomic_DNA"/>
</dbReference>
<sequence>MGVSSEPFPLSLSLKDLIRGTEENKNSYGSLWSKVLAAQAKKQKVISKSSAAKVRRPSRVLTKRRAVRLIEGPRRRSNGIERRVRTLRRLLPNSESMELDGLFRETADYILSLQMRVRVMQIMVKVLTGSDDV</sequence>
<name>A0ACB9KWL0_BAUVA</name>
<proteinExistence type="predicted"/>